<gene>
    <name evidence="2" type="ORF">LCGC14_2984750</name>
</gene>
<organism evidence="2">
    <name type="scientific">marine sediment metagenome</name>
    <dbReference type="NCBI Taxonomy" id="412755"/>
    <lineage>
        <taxon>unclassified sequences</taxon>
        <taxon>metagenomes</taxon>
        <taxon>ecological metagenomes</taxon>
    </lineage>
</organism>
<proteinExistence type="predicted"/>
<reference evidence="2" key="1">
    <citation type="journal article" date="2015" name="Nature">
        <title>Complex archaea that bridge the gap between prokaryotes and eukaryotes.</title>
        <authorList>
            <person name="Spang A."/>
            <person name="Saw J.H."/>
            <person name="Jorgensen S.L."/>
            <person name="Zaremba-Niedzwiedzka K."/>
            <person name="Martijn J."/>
            <person name="Lind A.E."/>
            <person name="van Eijk R."/>
            <person name="Schleper C."/>
            <person name="Guy L."/>
            <person name="Ettema T.J."/>
        </authorList>
    </citation>
    <scope>NUCLEOTIDE SEQUENCE</scope>
</reference>
<evidence type="ECO:0000313" key="2">
    <source>
        <dbReference type="EMBL" id="KKK64385.1"/>
    </source>
</evidence>
<feature type="region of interest" description="Disordered" evidence="1">
    <location>
        <begin position="49"/>
        <end position="77"/>
    </location>
</feature>
<dbReference type="AlphaFoldDB" id="A0A0F8XT59"/>
<sequence length="77" mass="8998">MTTNELLERCHKLVREEWSDDTKNEIARRIYDQIEPLHHSRRDMEGFGQRLRTPEEQARGPGRPISGIDLSTGIKPE</sequence>
<dbReference type="EMBL" id="LAZR01061048">
    <property type="protein sequence ID" value="KKK64385.1"/>
    <property type="molecule type" value="Genomic_DNA"/>
</dbReference>
<name>A0A0F8XT59_9ZZZZ</name>
<evidence type="ECO:0000256" key="1">
    <source>
        <dbReference type="SAM" id="MobiDB-lite"/>
    </source>
</evidence>
<accession>A0A0F8XT59</accession>
<comment type="caution">
    <text evidence="2">The sequence shown here is derived from an EMBL/GenBank/DDBJ whole genome shotgun (WGS) entry which is preliminary data.</text>
</comment>
<protein>
    <submittedName>
        <fullName evidence="2">Uncharacterized protein</fullName>
    </submittedName>
</protein>